<feature type="domain" description="X-Tfes XVIPCD" evidence="2">
    <location>
        <begin position="720"/>
        <end position="831"/>
    </location>
</feature>
<feature type="compositionally biased region" description="Basic and acidic residues" evidence="1">
    <location>
        <begin position="676"/>
        <end position="693"/>
    </location>
</feature>
<comment type="caution">
    <text evidence="3">The sequence shown here is derived from an EMBL/GenBank/DDBJ whole genome shotgun (WGS) entry which is preliminary data.</text>
</comment>
<feature type="region of interest" description="Disordered" evidence="1">
    <location>
        <begin position="362"/>
        <end position="394"/>
    </location>
</feature>
<accession>A0ABP9AK61</accession>
<feature type="region of interest" description="Disordered" evidence="1">
    <location>
        <begin position="623"/>
        <end position="648"/>
    </location>
</feature>
<feature type="region of interest" description="Disordered" evidence="1">
    <location>
        <begin position="319"/>
        <end position="344"/>
    </location>
</feature>
<dbReference type="InterPro" id="IPR046519">
    <property type="entry name" value="X-Tfes_XVIPCD"/>
</dbReference>
<proteinExistence type="predicted"/>
<dbReference type="RefSeq" id="WP_345301554.1">
    <property type="nucleotide sequence ID" value="NZ_BAABJE010000001.1"/>
</dbReference>
<reference evidence="4" key="1">
    <citation type="journal article" date="2019" name="Int. J. Syst. Evol. Microbiol.">
        <title>The Global Catalogue of Microorganisms (GCM) 10K type strain sequencing project: providing services to taxonomists for standard genome sequencing and annotation.</title>
        <authorList>
            <consortium name="The Broad Institute Genomics Platform"/>
            <consortium name="The Broad Institute Genome Sequencing Center for Infectious Disease"/>
            <person name="Wu L."/>
            <person name="Ma J."/>
        </authorList>
    </citation>
    <scope>NUCLEOTIDE SEQUENCE [LARGE SCALE GENOMIC DNA]</scope>
    <source>
        <strain evidence="4">JCM 18204</strain>
    </source>
</reference>
<feature type="region of interest" description="Disordered" evidence="1">
    <location>
        <begin position="671"/>
        <end position="724"/>
    </location>
</feature>
<dbReference type="Pfam" id="PF20410">
    <property type="entry name" value="X-Tfes_XVIPCD"/>
    <property type="match status" value="1"/>
</dbReference>
<organism evidence="3 4">
    <name type="scientific">Lysobacter hankyongensis</name>
    <dbReference type="NCBI Taxonomy" id="1176535"/>
    <lineage>
        <taxon>Bacteria</taxon>
        <taxon>Pseudomonadati</taxon>
        <taxon>Pseudomonadota</taxon>
        <taxon>Gammaproteobacteria</taxon>
        <taxon>Lysobacterales</taxon>
        <taxon>Lysobacteraceae</taxon>
        <taxon>Lysobacter</taxon>
    </lineage>
</organism>
<keyword evidence="4" id="KW-1185">Reference proteome</keyword>
<evidence type="ECO:0000256" key="1">
    <source>
        <dbReference type="SAM" id="MobiDB-lite"/>
    </source>
</evidence>
<dbReference type="EMBL" id="BAABJE010000001">
    <property type="protein sequence ID" value="GAA4782338.1"/>
    <property type="molecule type" value="Genomic_DNA"/>
</dbReference>
<sequence length="860" mass="92922">MSNGYLLADTNSLIYAYRAGGPELLDEYIKVADGQQREFAITRTVLDEIEDGPLRAELGQYIADRNIPIVSAPDTEQRLRAGTLSPKSAGEVSMLEVATREREAGRITRIWSDDKYFDSPQIMRNHPEVHRSMSADLLDEAYEHRYIGNSDYRAFRDGYEAQAEFRPGESPRLNTFRYDLLSPEIDAPHRVRPAHVQAGRALGIAGLALEVYDGADSVRTAHRLAGEGNRTAAESELIHFGARSVGGWAGAGIGMAGGAALGVETGPGLLITGAIGGVAGVFAGDKFAEWTDNRRIYNQELGGNTWTYDPENAALGWRRQAPIDSTNDSIDNARRGDLRASPATENQLNYQATSVSVELVLGGPPAQRNPFSLPAEAGDPPSSRPTNWERDPETGTWQREVYGPFVERGMTPHHTETADDERAARLDRQAAAIVVENAANSPASIAARYEDTYIRNGWQAYGEMPEAVRSARTNIDRLVSSEGDLYERQANGRWVSDGMVYDSTASGRLHDELEATREVLQARLPPPREIPAVPPMDADARLRDTVAGAYRNAGVDASAEQIAAAAVAVRATLDANGLDPATVALQARPQADGRYELASLRLESDGKTYAIAAVTTPEEIERARTRVDIAPHAIESPSEQDRDARTQAQREANLHGLSQDGGVQAVAASMRMTSSGRRDDGAQEPDARQDDKQNAPSLNDRVESVAVSTPALSARLPDPRDSDHADHRLYKQIEAGVARIDASAGRTFDATSERLAMSTHADAKIAGITSADHIVLNTAGKPQQDGSGVSGGTLLFVVQGQDPSDPAARRSVTDVAQAVERPLEQSQQKLDAVNQQLAQQQPPPTQDTPTPDGPSRGPRV</sequence>
<evidence type="ECO:0000259" key="2">
    <source>
        <dbReference type="Pfam" id="PF20410"/>
    </source>
</evidence>
<gene>
    <name evidence="3" type="ORF">GCM10023307_03570</name>
</gene>
<protein>
    <recommendedName>
        <fullName evidence="2">X-Tfes XVIPCD domain-containing protein</fullName>
    </recommendedName>
</protein>
<dbReference type="Proteomes" id="UP001499959">
    <property type="component" value="Unassembled WGS sequence"/>
</dbReference>
<feature type="region of interest" description="Disordered" evidence="1">
    <location>
        <begin position="823"/>
        <end position="860"/>
    </location>
</feature>
<evidence type="ECO:0000313" key="4">
    <source>
        <dbReference type="Proteomes" id="UP001499959"/>
    </source>
</evidence>
<name>A0ABP9AK61_9GAMM</name>
<evidence type="ECO:0000313" key="3">
    <source>
        <dbReference type="EMBL" id="GAA4782338.1"/>
    </source>
</evidence>